<dbReference type="GO" id="GO:0005829">
    <property type="term" value="C:cytosol"/>
    <property type="evidence" value="ECO:0007669"/>
    <property type="project" value="TreeGrafter"/>
</dbReference>
<comment type="similarity">
    <text evidence="1">Belongs to the cytidine and deoxycytidylate deaminase family.</text>
</comment>
<evidence type="ECO:0000256" key="3">
    <source>
        <dbReference type="ARBA" id="ARBA00022801"/>
    </source>
</evidence>
<dbReference type="CDD" id="cd01283">
    <property type="entry name" value="cytidine_deaminase"/>
    <property type="match status" value="1"/>
</dbReference>
<dbReference type="GO" id="GO:0055086">
    <property type="term" value="P:nucleobase-containing small molecule metabolic process"/>
    <property type="evidence" value="ECO:0007669"/>
    <property type="project" value="UniProtKB-ARBA"/>
</dbReference>
<organism evidence="6 7">
    <name type="scientific">Candidatus Avidehalobacter gallistercoris</name>
    <dbReference type="NCBI Taxonomy" id="2840694"/>
    <lineage>
        <taxon>Bacteria</taxon>
        <taxon>Bacillati</taxon>
        <taxon>Bacillota</taxon>
        <taxon>Clostridia</taxon>
        <taxon>Eubacteriales</taxon>
        <taxon>Peptococcaceae</taxon>
        <taxon>Peptococcaceae incertae sedis</taxon>
        <taxon>Candidatus Avidehalobacter</taxon>
    </lineage>
</organism>
<dbReference type="PANTHER" id="PTHR11644:SF2">
    <property type="entry name" value="CYTIDINE DEAMINASE"/>
    <property type="match status" value="1"/>
</dbReference>
<dbReference type="InterPro" id="IPR002125">
    <property type="entry name" value="CMP_dCMP_dom"/>
</dbReference>
<dbReference type="GO" id="GO:0008270">
    <property type="term" value="F:zinc ion binding"/>
    <property type="evidence" value="ECO:0007669"/>
    <property type="project" value="InterPro"/>
</dbReference>
<dbReference type="PROSITE" id="PS51747">
    <property type="entry name" value="CYT_DCMP_DEAMINASES_2"/>
    <property type="match status" value="1"/>
</dbReference>
<dbReference type="GO" id="GO:0072527">
    <property type="term" value="P:pyrimidine-containing compound metabolic process"/>
    <property type="evidence" value="ECO:0007669"/>
    <property type="project" value="UniProtKB-ARBA"/>
</dbReference>
<proteinExistence type="inferred from homology"/>
<dbReference type="SUPFAM" id="SSF53927">
    <property type="entry name" value="Cytidine deaminase-like"/>
    <property type="match status" value="1"/>
</dbReference>
<evidence type="ECO:0000259" key="5">
    <source>
        <dbReference type="PROSITE" id="PS51747"/>
    </source>
</evidence>
<dbReference type="Gene3D" id="3.40.140.10">
    <property type="entry name" value="Cytidine Deaminase, domain 2"/>
    <property type="match status" value="1"/>
</dbReference>
<dbReference type="PROSITE" id="PS00903">
    <property type="entry name" value="CYT_DCMP_DEAMINASES_1"/>
    <property type="match status" value="1"/>
</dbReference>
<name>A0A9D1HJB6_9FIRM</name>
<comment type="caution">
    <text evidence="6">The sequence shown here is derived from an EMBL/GenBank/DDBJ whole genome shotgun (WGS) entry which is preliminary data.</text>
</comment>
<keyword evidence="3 6" id="KW-0378">Hydrolase</keyword>
<dbReference type="AlphaFoldDB" id="A0A9D1HJB6"/>
<dbReference type="InterPro" id="IPR016193">
    <property type="entry name" value="Cytidine_deaminase-like"/>
</dbReference>
<evidence type="ECO:0000256" key="1">
    <source>
        <dbReference type="ARBA" id="ARBA00006576"/>
    </source>
</evidence>
<evidence type="ECO:0000256" key="2">
    <source>
        <dbReference type="ARBA" id="ARBA00022723"/>
    </source>
</evidence>
<reference evidence="6" key="1">
    <citation type="submission" date="2020-10" db="EMBL/GenBank/DDBJ databases">
        <authorList>
            <person name="Gilroy R."/>
        </authorList>
    </citation>
    <scope>NUCLEOTIDE SEQUENCE</scope>
    <source>
        <strain evidence="6">2830</strain>
    </source>
</reference>
<feature type="domain" description="CMP/dCMP-type deaminase" evidence="5">
    <location>
        <begin position="4"/>
        <end position="116"/>
    </location>
</feature>
<gene>
    <name evidence="6" type="ORF">IAB00_00650</name>
</gene>
<evidence type="ECO:0000256" key="4">
    <source>
        <dbReference type="ARBA" id="ARBA00022833"/>
    </source>
</evidence>
<protein>
    <submittedName>
        <fullName evidence="6">Cytidine deaminase</fullName>
        <ecNumber evidence="6">3.5.4.5</ecNumber>
    </submittedName>
</protein>
<dbReference type="GO" id="GO:0004126">
    <property type="term" value="F:cytidine deaminase activity"/>
    <property type="evidence" value="ECO:0007669"/>
    <property type="project" value="UniProtKB-EC"/>
</dbReference>
<dbReference type="NCBIfam" id="NF004064">
    <property type="entry name" value="PRK05578.1"/>
    <property type="match status" value="1"/>
</dbReference>
<sequence>MLPVYAPELLRQAELAAGRAYAPYSHFSVGAALLLAGGEITLGCNVENVSYGATVCAERVAIWSAVAQGLLSPEMPPLALAVTAQPCALCLQVLSEFVRPDFPIILPAEGDFGAVEENVWQVWRLSDMLPRVFSFNG</sequence>
<evidence type="ECO:0000313" key="7">
    <source>
        <dbReference type="Proteomes" id="UP000824124"/>
    </source>
</evidence>
<evidence type="ECO:0000313" key="6">
    <source>
        <dbReference type="EMBL" id="HIU09755.1"/>
    </source>
</evidence>
<dbReference type="EMBL" id="DVMH01000004">
    <property type="protein sequence ID" value="HIU09755.1"/>
    <property type="molecule type" value="Genomic_DNA"/>
</dbReference>
<accession>A0A9D1HJB6</accession>
<keyword evidence="2" id="KW-0479">Metal-binding</keyword>
<dbReference type="EC" id="3.5.4.5" evidence="6"/>
<dbReference type="InterPro" id="IPR050202">
    <property type="entry name" value="Cyt/Deoxycyt_deaminase"/>
</dbReference>
<dbReference type="Pfam" id="PF00383">
    <property type="entry name" value="dCMP_cyt_deam_1"/>
    <property type="match status" value="1"/>
</dbReference>
<keyword evidence="4" id="KW-0862">Zinc</keyword>
<reference evidence="6" key="2">
    <citation type="journal article" date="2021" name="PeerJ">
        <title>Extensive microbial diversity within the chicken gut microbiome revealed by metagenomics and culture.</title>
        <authorList>
            <person name="Gilroy R."/>
            <person name="Ravi A."/>
            <person name="Getino M."/>
            <person name="Pursley I."/>
            <person name="Horton D.L."/>
            <person name="Alikhan N.F."/>
            <person name="Baker D."/>
            <person name="Gharbi K."/>
            <person name="Hall N."/>
            <person name="Watson M."/>
            <person name="Adriaenssens E.M."/>
            <person name="Foster-Nyarko E."/>
            <person name="Jarju S."/>
            <person name="Secka A."/>
            <person name="Antonio M."/>
            <person name="Oren A."/>
            <person name="Chaudhuri R.R."/>
            <person name="La Ragione R."/>
            <person name="Hildebrand F."/>
            <person name="Pallen M.J."/>
        </authorList>
    </citation>
    <scope>NUCLEOTIDE SEQUENCE</scope>
    <source>
        <strain evidence="6">2830</strain>
    </source>
</reference>
<dbReference type="PANTHER" id="PTHR11644">
    <property type="entry name" value="CYTIDINE DEAMINASE"/>
    <property type="match status" value="1"/>
</dbReference>
<dbReference type="Proteomes" id="UP000824124">
    <property type="component" value="Unassembled WGS sequence"/>
</dbReference>
<dbReference type="GO" id="GO:0042802">
    <property type="term" value="F:identical protein binding"/>
    <property type="evidence" value="ECO:0007669"/>
    <property type="project" value="UniProtKB-ARBA"/>
</dbReference>
<dbReference type="InterPro" id="IPR016192">
    <property type="entry name" value="APOBEC/CMP_deaminase_Zn-bd"/>
</dbReference>